<keyword evidence="4" id="KW-1185">Reference proteome</keyword>
<dbReference type="SUPFAM" id="SSF52833">
    <property type="entry name" value="Thioredoxin-like"/>
    <property type="match status" value="1"/>
</dbReference>
<protein>
    <recommendedName>
        <fullName evidence="2">Thioredoxin domain-containing protein</fullName>
    </recommendedName>
</protein>
<dbReference type="PANTHER" id="PTHR42852">
    <property type="entry name" value="THIOL:DISULFIDE INTERCHANGE PROTEIN DSBE"/>
    <property type="match status" value="1"/>
</dbReference>
<feature type="domain" description="Thioredoxin" evidence="2">
    <location>
        <begin position="44"/>
        <end position="184"/>
    </location>
</feature>
<keyword evidence="1" id="KW-1015">Disulfide bond</keyword>
<dbReference type="RefSeq" id="WP_110935101.1">
    <property type="nucleotide sequence ID" value="NZ_KZ614146.1"/>
</dbReference>
<dbReference type="PROSITE" id="PS51352">
    <property type="entry name" value="THIOREDOXIN_2"/>
    <property type="match status" value="1"/>
</dbReference>
<dbReference type="PANTHER" id="PTHR42852:SF17">
    <property type="entry name" value="THIOREDOXIN-LIKE PROTEIN HI_1115"/>
    <property type="match status" value="1"/>
</dbReference>
<dbReference type="InterPro" id="IPR013766">
    <property type="entry name" value="Thioredoxin_domain"/>
</dbReference>
<comment type="caution">
    <text evidence="3">The sequence shown here is derived from an EMBL/GenBank/DDBJ whole genome shotgun (WGS) entry which is preliminary data.</text>
</comment>
<dbReference type="Pfam" id="PF00578">
    <property type="entry name" value="AhpC-TSA"/>
    <property type="match status" value="1"/>
</dbReference>
<dbReference type="EMBL" id="PDOE01000003">
    <property type="protein sequence ID" value="RKL67737.1"/>
    <property type="molecule type" value="Genomic_DNA"/>
</dbReference>
<dbReference type="InterPro" id="IPR050553">
    <property type="entry name" value="Thioredoxin_ResA/DsbE_sf"/>
</dbReference>
<dbReference type="CDD" id="cd02966">
    <property type="entry name" value="TlpA_like_family"/>
    <property type="match status" value="1"/>
</dbReference>
<dbReference type="GO" id="GO:0016209">
    <property type="term" value="F:antioxidant activity"/>
    <property type="evidence" value="ECO:0007669"/>
    <property type="project" value="InterPro"/>
</dbReference>
<proteinExistence type="predicted"/>
<dbReference type="Gene3D" id="3.40.30.10">
    <property type="entry name" value="Glutaredoxin"/>
    <property type="match status" value="1"/>
</dbReference>
<evidence type="ECO:0000259" key="2">
    <source>
        <dbReference type="PROSITE" id="PS51352"/>
    </source>
</evidence>
<reference evidence="3 4" key="1">
    <citation type="submission" date="2017-10" db="EMBL/GenBank/DDBJ databases">
        <title>Bacillus sp. nov., a halophilic bacterium isolated from a Keqin Lake.</title>
        <authorList>
            <person name="Wang H."/>
        </authorList>
    </citation>
    <scope>NUCLEOTIDE SEQUENCE [LARGE SCALE GENOMIC DNA]</scope>
    <source>
        <strain evidence="3 4">KCTC 13187</strain>
    </source>
</reference>
<evidence type="ECO:0000313" key="4">
    <source>
        <dbReference type="Proteomes" id="UP000281498"/>
    </source>
</evidence>
<evidence type="ECO:0000313" key="3">
    <source>
        <dbReference type="EMBL" id="RKL67737.1"/>
    </source>
</evidence>
<dbReference type="Proteomes" id="UP000281498">
    <property type="component" value="Unassembled WGS sequence"/>
</dbReference>
<evidence type="ECO:0000256" key="1">
    <source>
        <dbReference type="ARBA" id="ARBA00023157"/>
    </source>
</evidence>
<dbReference type="OrthoDB" id="25753at2"/>
<gene>
    <name evidence="3" type="ORF">CR203_10350</name>
</gene>
<organism evidence="3 4">
    <name type="scientific">Salipaludibacillus neizhouensis</name>
    <dbReference type="NCBI Taxonomy" id="885475"/>
    <lineage>
        <taxon>Bacteria</taxon>
        <taxon>Bacillati</taxon>
        <taxon>Bacillota</taxon>
        <taxon>Bacilli</taxon>
        <taxon>Bacillales</taxon>
        <taxon>Bacillaceae</taxon>
    </lineage>
</organism>
<dbReference type="GO" id="GO:0016491">
    <property type="term" value="F:oxidoreductase activity"/>
    <property type="evidence" value="ECO:0007669"/>
    <property type="project" value="InterPro"/>
</dbReference>
<dbReference type="AlphaFoldDB" id="A0A3A9K572"/>
<dbReference type="InterPro" id="IPR036249">
    <property type="entry name" value="Thioredoxin-like_sf"/>
</dbReference>
<accession>A0A3A9K572</accession>
<dbReference type="InterPro" id="IPR000866">
    <property type="entry name" value="AhpC/TSA"/>
</dbReference>
<name>A0A3A9K572_9BACI</name>
<sequence>MFRQRIQWLALCLMLFIGGAFYLQSSNDYILVEKAMSSKESEKMQAENMLSGFQLPTLEGSTLEFEELLGEKTFIFFFASWCHVCAGQWEEVLKVEQQVENVNIIAINLTQEEENTEQVKQYLNYKDIGDVQVALDEKGEARQRFGVIGIPTSFLINKDGEIETRSDGFMSSEQLLTRIKTSDR</sequence>